<dbReference type="Proteomes" id="UP000006241">
    <property type="component" value="Unassembled WGS sequence"/>
</dbReference>
<sequence length="46" mass="5864">MFKHIKQICFELILNTEQDFKFLFRQLFFSKKVEFSDYYEYFGKYC</sequence>
<dbReference type="AlphaFoldDB" id="C2FWJ6"/>
<proteinExistence type="predicted"/>
<dbReference type="EMBL" id="ACHB01000040">
    <property type="protein sequence ID" value="EEI92747.1"/>
    <property type="molecule type" value="Genomic_DNA"/>
</dbReference>
<evidence type="ECO:0000313" key="2">
    <source>
        <dbReference type="Proteomes" id="UP000006241"/>
    </source>
</evidence>
<reference evidence="1 2" key="1">
    <citation type="submission" date="2009-01" db="EMBL/GenBank/DDBJ databases">
        <authorList>
            <person name="Qin X."/>
            <person name="Bachman B."/>
            <person name="Battles P."/>
            <person name="Bell A."/>
            <person name="Bess C."/>
            <person name="Bickham C."/>
            <person name="Chaboub L."/>
            <person name="Chen D."/>
            <person name="Coyle M."/>
            <person name="Deiros D.R."/>
            <person name="Dinh H."/>
            <person name="Forbes L."/>
            <person name="Fowler G."/>
            <person name="Francisco L."/>
            <person name="Fu Q."/>
            <person name="Gubbala S."/>
            <person name="Hale W."/>
            <person name="Han Y."/>
            <person name="Hemphill L."/>
            <person name="Highlander S.K."/>
            <person name="Hirani K."/>
            <person name="Hogues M."/>
            <person name="Jackson L."/>
            <person name="Jakkamsetti A."/>
            <person name="Javaid M."/>
            <person name="Jiang H."/>
            <person name="Korchina V."/>
            <person name="Kovar C."/>
            <person name="Lara F."/>
            <person name="Lee S."/>
            <person name="Mata R."/>
            <person name="Mathew T."/>
            <person name="Moen C."/>
            <person name="Morales K."/>
            <person name="Munidasa M."/>
            <person name="Nazareth L."/>
            <person name="Ngo R."/>
            <person name="Nguyen L."/>
            <person name="Okwuonu G."/>
            <person name="Ongeri F."/>
            <person name="Patil S."/>
            <person name="Petrosino J."/>
            <person name="Pham C."/>
            <person name="Pham P."/>
            <person name="Pu L.-L."/>
            <person name="Puazo M."/>
            <person name="Raj R."/>
            <person name="Reid J."/>
            <person name="Rouhana J."/>
            <person name="Saada N."/>
            <person name="Shang Y."/>
            <person name="Simmons D."/>
            <person name="Thornton R."/>
            <person name="Warren J."/>
            <person name="Weissenberger G."/>
            <person name="Zhang J."/>
            <person name="Zhang L."/>
            <person name="Zhou C."/>
            <person name="Zhu D."/>
            <person name="Muzny D."/>
            <person name="Worley K."/>
            <person name="Gibbs R."/>
        </authorList>
    </citation>
    <scope>NUCLEOTIDE SEQUENCE [LARGE SCALE GENOMIC DNA]</scope>
    <source>
        <strain evidence="1 2">ATCC 33300</strain>
    </source>
</reference>
<name>C2FWJ6_SPHSI</name>
<dbReference type="HOGENOM" id="CLU_3189158_0_0_10"/>
<protein>
    <submittedName>
        <fullName evidence="1">Uncharacterized protein</fullName>
    </submittedName>
</protein>
<evidence type="ECO:0000313" key="1">
    <source>
        <dbReference type="EMBL" id="EEI92747.1"/>
    </source>
</evidence>
<comment type="caution">
    <text evidence="1">The sequence shown here is derived from an EMBL/GenBank/DDBJ whole genome shotgun (WGS) entry which is preliminary data.</text>
</comment>
<accession>C2FWJ6</accession>
<organism evidence="1 2">
    <name type="scientific">Sphingobacterium spiritivorum ATCC 33300</name>
    <dbReference type="NCBI Taxonomy" id="525372"/>
    <lineage>
        <taxon>Bacteria</taxon>
        <taxon>Pseudomonadati</taxon>
        <taxon>Bacteroidota</taxon>
        <taxon>Sphingobacteriia</taxon>
        <taxon>Sphingobacteriales</taxon>
        <taxon>Sphingobacteriaceae</taxon>
        <taxon>Sphingobacterium</taxon>
    </lineage>
</organism>
<gene>
    <name evidence="1" type="ORF">HMPREF0765_1702</name>
</gene>